<dbReference type="GO" id="GO:0003677">
    <property type="term" value="F:DNA binding"/>
    <property type="evidence" value="ECO:0007669"/>
    <property type="project" value="UniProtKB-UniRule"/>
</dbReference>
<evidence type="ECO:0000313" key="5">
    <source>
        <dbReference type="Proteomes" id="UP001154420"/>
    </source>
</evidence>
<feature type="domain" description="HTH tetR-type" evidence="3">
    <location>
        <begin position="7"/>
        <end position="68"/>
    </location>
</feature>
<dbReference type="InterPro" id="IPR050624">
    <property type="entry name" value="HTH-type_Tx_Regulator"/>
</dbReference>
<keyword evidence="5" id="KW-1185">Reference proteome</keyword>
<feature type="DNA-binding region" description="H-T-H motif" evidence="2">
    <location>
        <begin position="31"/>
        <end position="50"/>
    </location>
</feature>
<evidence type="ECO:0000256" key="1">
    <source>
        <dbReference type="ARBA" id="ARBA00023125"/>
    </source>
</evidence>
<dbReference type="Pfam" id="PF00440">
    <property type="entry name" value="TetR_N"/>
    <property type="match status" value="1"/>
</dbReference>
<comment type="caution">
    <text evidence="4">The sequence shown here is derived from an EMBL/GenBank/DDBJ whole genome shotgun (WGS) entry which is preliminary data.</text>
</comment>
<organism evidence="4 5">
    <name type="scientific">Parablautia muri</name>
    <dbReference type="NCBI Taxonomy" id="2320879"/>
    <lineage>
        <taxon>Bacteria</taxon>
        <taxon>Bacillati</taxon>
        <taxon>Bacillota</taxon>
        <taxon>Clostridia</taxon>
        <taxon>Lachnospirales</taxon>
        <taxon>Lachnospiraceae</taxon>
        <taxon>Parablautia</taxon>
    </lineage>
</organism>
<keyword evidence="1 2" id="KW-0238">DNA-binding</keyword>
<dbReference type="InterPro" id="IPR001647">
    <property type="entry name" value="HTH_TetR"/>
</dbReference>
<gene>
    <name evidence="4" type="ORF">D5281_03885</name>
</gene>
<name>A0A9X5BDR5_9FIRM</name>
<sequence>MENTQLAPKVKATYQAIVQLFREGIDLNNLTVSEITGKAGIGKGTVYEYFSNKEEMIAGAIFYELKDSCQSLYDHLKQEKDLYGKMNAILLSMEERLSHTSCFFRAIHIMMDNSAISSKLKEMVKSKGEDELLVMDMLGRVIEEEIAFEGELTKEDKAYLEMTVLSKIICYAMYQFNLNNGAKPERKAMREMICRSTCREIENFKVMLAGDVEE</sequence>
<dbReference type="OrthoDB" id="9810250at2"/>
<protein>
    <submittedName>
        <fullName evidence="4">TetR/AcrR family transcriptional regulator</fullName>
    </submittedName>
</protein>
<dbReference type="PROSITE" id="PS50977">
    <property type="entry name" value="HTH_TETR_2"/>
    <property type="match status" value="1"/>
</dbReference>
<dbReference type="EMBL" id="QZDT01000003">
    <property type="protein sequence ID" value="NBJ91753.1"/>
    <property type="molecule type" value="Genomic_DNA"/>
</dbReference>
<dbReference type="PANTHER" id="PTHR43479:SF11">
    <property type="entry name" value="ACREF_ENVCD OPERON REPRESSOR-RELATED"/>
    <property type="match status" value="1"/>
</dbReference>
<dbReference type="SUPFAM" id="SSF46689">
    <property type="entry name" value="Homeodomain-like"/>
    <property type="match status" value="1"/>
</dbReference>
<evidence type="ECO:0000259" key="3">
    <source>
        <dbReference type="PROSITE" id="PS50977"/>
    </source>
</evidence>
<accession>A0A9X5BDR5</accession>
<dbReference type="PANTHER" id="PTHR43479">
    <property type="entry name" value="ACREF/ENVCD OPERON REPRESSOR-RELATED"/>
    <property type="match status" value="1"/>
</dbReference>
<dbReference type="Gene3D" id="1.10.357.10">
    <property type="entry name" value="Tetracycline Repressor, domain 2"/>
    <property type="match status" value="1"/>
</dbReference>
<evidence type="ECO:0000313" key="4">
    <source>
        <dbReference type="EMBL" id="NBJ91753.1"/>
    </source>
</evidence>
<reference evidence="4" key="1">
    <citation type="submission" date="2018-09" db="EMBL/GenBank/DDBJ databases">
        <title>Murine metabolic-syndrome-specific gut microbial biobank.</title>
        <authorList>
            <person name="Liu C."/>
        </authorList>
    </citation>
    <scope>NUCLEOTIDE SEQUENCE</scope>
    <source>
        <strain evidence="4">D42-62</strain>
    </source>
</reference>
<dbReference type="InterPro" id="IPR009057">
    <property type="entry name" value="Homeodomain-like_sf"/>
</dbReference>
<dbReference type="AlphaFoldDB" id="A0A9X5BDR5"/>
<proteinExistence type="predicted"/>
<evidence type="ECO:0000256" key="2">
    <source>
        <dbReference type="PROSITE-ProRule" id="PRU00335"/>
    </source>
</evidence>
<dbReference type="Proteomes" id="UP001154420">
    <property type="component" value="Unassembled WGS sequence"/>
</dbReference>